<keyword evidence="2" id="KW-1185">Reference proteome</keyword>
<dbReference type="OrthoDB" id="5470980at2"/>
<comment type="caution">
    <text evidence="1">The sequence shown here is derived from an EMBL/GenBank/DDBJ whole genome shotgun (WGS) entry which is preliminary data.</text>
</comment>
<accession>A0A401G3I8</accession>
<protein>
    <submittedName>
        <fullName evidence="1">Uncharacterized protein</fullName>
    </submittedName>
</protein>
<sequence length="457" mass="52159">MEWDKLLSLTIRLTDAYDSSRRPGGTARYSAVSDRKRHNATGLWFEVAVSVLECLQGQDDLTPGHFVPRETVFREIRFVPEFADVSEADIDAYINLLATPCDLSFLLQRRHGTLSTALVERAVEGTGIRLSSNGKMACYLAYGIDDWIYADIQAYQLTKALGYGKFGEFCKYADRIIGTLRNESHNITRMRELPGAEEKKSRLLADQEHYIRTIRNTGEIVLSISRTLETDPAVREKLRAWLEDPSDASGPESLASVRGRITRLRRAVEVLHRNLVSLIRESRMGRDSLFRTVDFYRTAQTVVRKWESFSESTWDHIFLANGFWWPKNSVVSVSDLIRPEQLPEKPQQHGLTFRKKTPVPREYPIIRFLKKHREEMAERIRQGPIALSEIIEREQWDTGTVANCALMIGVLINPGLLGIEKGRIAVIPGESEIFEKELADGQVRATRIELVYIPPKE</sequence>
<reference evidence="2" key="1">
    <citation type="submission" date="2017-11" db="EMBL/GenBank/DDBJ databases">
        <authorList>
            <person name="Watanabe M."/>
            <person name="Kojima H."/>
        </authorList>
    </citation>
    <scope>NUCLEOTIDE SEQUENCE [LARGE SCALE GENOMIC DNA]</scope>
    <source>
        <strain evidence="2">Tokyo 01</strain>
    </source>
</reference>
<evidence type="ECO:0000313" key="2">
    <source>
        <dbReference type="Proteomes" id="UP000288096"/>
    </source>
</evidence>
<dbReference type="AlphaFoldDB" id="A0A401G3I8"/>
<dbReference type="Proteomes" id="UP000288096">
    <property type="component" value="Unassembled WGS sequence"/>
</dbReference>
<proteinExistence type="predicted"/>
<name>A0A401G3I8_9BACT</name>
<dbReference type="RefSeq" id="WP_124330781.1">
    <property type="nucleotide sequence ID" value="NZ_BEXT01000001.1"/>
</dbReference>
<organism evidence="1 2">
    <name type="scientific">Desulfonema ishimotonii</name>
    <dbReference type="NCBI Taxonomy" id="45657"/>
    <lineage>
        <taxon>Bacteria</taxon>
        <taxon>Pseudomonadati</taxon>
        <taxon>Thermodesulfobacteriota</taxon>
        <taxon>Desulfobacteria</taxon>
        <taxon>Desulfobacterales</taxon>
        <taxon>Desulfococcaceae</taxon>
        <taxon>Desulfonema</taxon>
    </lineage>
</organism>
<dbReference type="EMBL" id="BEXT01000001">
    <property type="protein sequence ID" value="GBC63741.1"/>
    <property type="molecule type" value="Genomic_DNA"/>
</dbReference>
<gene>
    <name evidence="1" type="ORF">DENIS_4739</name>
</gene>
<evidence type="ECO:0000313" key="1">
    <source>
        <dbReference type="EMBL" id="GBC63741.1"/>
    </source>
</evidence>
<reference evidence="2" key="2">
    <citation type="submission" date="2019-01" db="EMBL/GenBank/DDBJ databases">
        <title>Genome sequence of Desulfonema ishimotonii strain Tokyo 01.</title>
        <authorList>
            <person name="Fukui M."/>
        </authorList>
    </citation>
    <scope>NUCLEOTIDE SEQUENCE [LARGE SCALE GENOMIC DNA]</scope>
    <source>
        <strain evidence="2">Tokyo 01</strain>
    </source>
</reference>